<dbReference type="EMBL" id="FUEG01000027">
    <property type="protein sequence ID" value="SJL15158.1"/>
    <property type="molecule type" value="Genomic_DNA"/>
</dbReference>
<evidence type="ECO:0000256" key="1">
    <source>
        <dbReference type="ARBA" id="ARBA00009005"/>
    </source>
</evidence>
<dbReference type="Gene3D" id="3.40.50.12660">
    <property type="match status" value="1"/>
</dbReference>
<proteinExistence type="inferred from homology"/>
<comment type="similarity">
    <text evidence="1">Belongs to the peptidase C14B family.</text>
</comment>
<reference evidence="4" key="1">
    <citation type="journal article" date="2017" name="Nat. Ecol. Evol.">
        <title>Genome expansion and lineage-specific genetic innovations in the forest pathogenic fungi Armillaria.</title>
        <authorList>
            <person name="Sipos G."/>
            <person name="Prasanna A.N."/>
            <person name="Walter M.C."/>
            <person name="O'Connor E."/>
            <person name="Balint B."/>
            <person name="Krizsan K."/>
            <person name="Kiss B."/>
            <person name="Hess J."/>
            <person name="Varga T."/>
            <person name="Slot J."/>
            <person name="Riley R."/>
            <person name="Boka B."/>
            <person name="Rigling D."/>
            <person name="Barry K."/>
            <person name="Lee J."/>
            <person name="Mihaltcheva S."/>
            <person name="LaButti K."/>
            <person name="Lipzen A."/>
            <person name="Waldron R."/>
            <person name="Moloney N.M."/>
            <person name="Sperisen C."/>
            <person name="Kredics L."/>
            <person name="Vagvoelgyi C."/>
            <person name="Patrignani A."/>
            <person name="Fitzpatrick D."/>
            <person name="Nagy I."/>
            <person name="Doyle S."/>
            <person name="Anderson J.B."/>
            <person name="Grigoriev I.V."/>
            <person name="Gueldener U."/>
            <person name="Muensterkoetter M."/>
            <person name="Nagy L.G."/>
        </authorList>
    </citation>
    <scope>NUCLEOTIDE SEQUENCE [LARGE SCALE GENOMIC DNA]</scope>
    <source>
        <strain evidence="4">C18/9</strain>
    </source>
</reference>
<dbReference type="GO" id="GO:0007166">
    <property type="term" value="P:cell surface receptor signaling pathway"/>
    <property type="evidence" value="ECO:0007669"/>
    <property type="project" value="InterPro"/>
</dbReference>
<dbReference type="Gene3D" id="1.20.930.20">
    <property type="entry name" value="Adaptor protein Cbl, N-terminal domain"/>
    <property type="match status" value="1"/>
</dbReference>
<dbReference type="PANTHER" id="PTHR48104:SF30">
    <property type="entry name" value="METACASPASE-1"/>
    <property type="match status" value="1"/>
</dbReference>
<gene>
    <name evidence="3" type="ORF">ARMOST_18643</name>
</gene>
<keyword evidence="2" id="KW-0812">Transmembrane</keyword>
<keyword evidence="4" id="KW-1185">Reference proteome</keyword>
<dbReference type="GO" id="GO:0004197">
    <property type="term" value="F:cysteine-type endopeptidase activity"/>
    <property type="evidence" value="ECO:0007669"/>
    <property type="project" value="TreeGrafter"/>
</dbReference>
<dbReference type="AlphaFoldDB" id="A0A284S2B0"/>
<keyword evidence="2" id="KW-0472">Membrane</keyword>
<protein>
    <submittedName>
        <fullName evidence="3">Uncharacterized protein</fullName>
    </submittedName>
</protein>
<dbReference type="InterPro" id="IPR050452">
    <property type="entry name" value="Metacaspase"/>
</dbReference>
<name>A0A284S2B0_ARMOS</name>
<dbReference type="OrthoDB" id="3223806at2759"/>
<dbReference type="InterPro" id="IPR059179">
    <property type="entry name" value="MLKL-like_MCAfunc"/>
</dbReference>
<evidence type="ECO:0000313" key="4">
    <source>
        <dbReference type="Proteomes" id="UP000219338"/>
    </source>
</evidence>
<dbReference type="GO" id="GO:0005737">
    <property type="term" value="C:cytoplasm"/>
    <property type="evidence" value="ECO:0007669"/>
    <property type="project" value="TreeGrafter"/>
</dbReference>
<evidence type="ECO:0000313" key="3">
    <source>
        <dbReference type="EMBL" id="SJL15158.1"/>
    </source>
</evidence>
<keyword evidence="2" id="KW-1133">Transmembrane helix</keyword>
<organism evidence="3 4">
    <name type="scientific">Armillaria ostoyae</name>
    <name type="common">Armillaria root rot fungus</name>
    <dbReference type="NCBI Taxonomy" id="47428"/>
    <lineage>
        <taxon>Eukaryota</taxon>
        <taxon>Fungi</taxon>
        <taxon>Dikarya</taxon>
        <taxon>Basidiomycota</taxon>
        <taxon>Agaricomycotina</taxon>
        <taxon>Agaricomycetes</taxon>
        <taxon>Agaricomycetidae</taxon>
        <taxon>Agaricales</taxon>
        <taxon>Marasmiineae</taxon>
        <taxon>Physalacriaceae</taxon>
        <taxon>Armillaria</taxon>
    </lineage>
</organism>
<feature type="transmembrane region" description="Helical" evidence="2">
    <location>
        <begin position="232"/>
        <end position="254"/>
    </location>
</feature>
<accession>A0A284S2B0</accession>
<evidence type="ECO:0000256" key="2">
    <source>
        <dbReference type="SAM" id="Phobius"/>
    </source>
</evidence>
<dbReference type="InterPro" id="IPR036537">
    <property type="entry name" value="Adaptor_Cbl_N_dom_sf"/>
</dbReference>
<dbReference type="Proteomes" id="UP000219338">
    <property type="component" value="Unassembled WGS sequence"/>
</dbReference>
<sequence length="430" mass="48268">MGKKAKATICPTLVILKSLQAAGELAPFPYIKGIAALTITILEMIDDVSMNDKDIQELAEHIGHTITIVKDVALTYSQTDNGDASIIEDVCADFMWCLKDICHNLESMQSNNASKRRIMQYLTTANVHDEINGFMRQVDNLQRNFDTNNILTIHANNEIVDRYLRAFEHDIRELRMQNSDVQHVTTLVLVMQTELQAQVSEQHRLLEAMITKREGGEGTIVVQNNIKAHYRFLATLTATFFWAVSCFTNLLPALSSRGPKIILRLSPRMTPTLDNASMSAPHKKVVCIGINYVSHKGYPQVHGQLSGSIKDAVKISSFLSEYWRSSFQGTIEIKILRDDSSNADEIPMKNNIIKAIRWLITSRGFIGLSFGQIRDRNGDEADGYEEVILPVDGDCIYANDMHELMAKPLPLGCRLVVRFLQAVTTQCIPN</sequence>
<dbReference type="CDD" id="cd21037">
    <property type="entry name" value="MLKL_NTD"/>
    <property type="match status" value="1"/>
</dbReference>
<dbReference type="STRING" id="47428.A0A284S2B0"/>
<dbReference type="GO" id="GO:0006508">
    <property type="term" value="P:proteolysis"/>
    <property type="evidence" value="ECO:0007669"/>
    <property type="project" value="TreeGrafter"/>
</dbReference>
<dbReference type="PANTHER" id="PTHR48104">
    <property type="entry name" value="METACASPASE-4"/>
    <property type="match status" value="1"/>
</dbReference>